<name>A0AAW0VTS5_CHEQU</name>
<comment type="caution">
    <text evidence="1">The sequence shown here is derived from an EMBL/GenBank/DDBJ whole genome shotgun (WGS) entry which is preliminary data.</text>
</comment>
<keyword evidence="2" id="KW-1185">Reference proteome</keyword>
<dbReference type="Proteomes" id="UP001445076">
    <property type="component" value="Unassembled WGS sequence"/>
</dbReference>
<gene>
    <name evidence="1" type="ORF">OTU49_013501</name>
</gene>
<sequence>MRRSSWCGRRWRGGVWCILCVLCLTCLILKDTLYYFLSDQHAVRRRRCPPDVLDVDGCTSWRPLHLHHPTCNCTRRVLVLHDTCTGITGSEVERHLTFIQERFGESTCSDQATLRGPRQLVISVSSDEMTQKDLDALSYTITQVNQLYKGWVLRLYTVVKLHTLPGLCPLVCSNDNLDICDVGDLSQPVNKWNESGRVGWRWAVLGDPLVWVWAVRSLDLALLPREAHAVTQFLNSDKCWHLMRDHLSHTDSPLGAGLVGGKISWDAVKLREMQQRLLREVSSTHNEKLILKELLPVLDDDTMTHDSVACHKTPRAIPFPSRRQPGHWVGMPSPQQLRHTSSPNIIYKTKQQLHERSVQGHTFQKDYSRQLNESGIKSRNEFAPRQDGAEQISTATDTKVQPLHFSQKVNKSISKTDKYYQRRHDQRTNSAKEVEINLESGIPVCPSSCRPPLHPDWNYC</sequence>
<accession>A0AAW0VTS5</accession>
<dbReference type="AlphaFoldDB" id="A0AAW0VTS5"/>
<dbReference type="EMBL" id="JARKIK010000707">
    <property type="protein sequence ID" value="KAK8720220.1"/>
    <property type="molecule type" value="Genomic_DNA"/>
</dbReference>
<reference evidence="1 2" key="1">
    <citation type="journal article" date="2024" name="BMC Genomics">
        <title>Genome assembly of redclaw crayfish (Cherax quadricarinatus) provides insights into its immune adaptation and hypoxia tolerance.</title>
        <authorList>
            <person name="Liu Z."/>
            <person name="Zheng J."/>
            <person name="Li H."/>
            <person name="Fang K."/>
            <person name="Wang S."/>
            <person name="He J."/>
            <person name="Zhou D."/>
            <person name="Weng S."/>
            <person name="Chi M."/>
            <person name="Gu Z."/>
            <person name="He J."/>
            <person name="Li F."/>
            <person name="Wang M."/>
        </authorList>
    </citation>
    <scope>NUCLEOTIDE SEQUENCE [LARGE SCALE GENOMIC DNA]</scope>
    <source>
        <strain evidence="1">ZL_2023a</strain>
    </source>
</reference>
<proteinExistence type="predicted"/>
<organism evidence="1 2">
    <name type="scientific">Cherax quadricarinatus</name>
    <name type="common">Australian red claw crayfish</name>
    <dbReference type="NCBI Taxonomy" id="27406"/>
    <lineage>
        <taxon>Eukaryota</taxon>
        <taxon>Metazoa</taxon>
        <taxon>Ecdysozoa</taxon>
        <taxon>Arthropoda</taxon>
        <taxon>Crustacea</taxon>
        <taxon>Multicrustacea</taxon>
        <taxon>Malacostraca</taxon>
        <taxon>Eumalacostraca</taxon>
        <taxon>Eucarida</taxon>
        <taxon>Decapoda</taxon>
        <taxon>Pleocyemata</taxon>
        <taxon>Astacidea</taxon>
        <taxon>Parastacoidea</taxon>
        <taxon>Parastacidae</taxon>
        <taxon>Cherax</taxon>
    </lineage>
</organism>
<protein>
    <submittedName>
        <fullName evidence="1">Uncharacterized protein</fullName>
    </submittedName>
</protein>
<evidence type="ECO:0000313" key="2">
    <source>
        <dbReference type="Proteomes" id="UP001445076"/>
    </source>
</evidence>
<evidence type="ECO:0000313" key="1">
    <source>
        <dbReference type="EMBL" id="KAK8720220.1"/>
    </source>
</evidence>